<dbReference type="InterPro" id="IPR029063">
    <property type="entry name" value="SAM-dependent_MTases_sf"/>
</dbReference>
<dbReference type="HAMAP" id="MF_01011">
    <property type="entry name" value="RNA_methyltr_TrmA"/>
    <property type="match status" value="1"/>
</dbReference>
<comment type="function">
    <text evidence="7">Dual-specificity methyltransferase that catalyzes the formation of 5-methyluridine at position 54 (m5U54) in all tRNAs, and that of position 341 (m5U341) in tmRNA (transfer-mRNA).</text>
</comment>
<dbReference type="FunFam" id="2.40.50.1070:FF:000001">
    <property type="entry name" value="tRNA/tmRNA (uracil-C(5))-methyltransferase"/>
    <property type="match status" value="1"/>
</dbReference>
<evidence type="ECO:0000256" key="9">
    <source>
        <dbReference type="PROSITE-ProRule" id="PRU10015"/>
    </source>
</evidence>
<dbReference type="Gene3D" id="3.40.50.150">
    <property type="entry name" value="Vaccinia Virus protein VP39"/>
    <property type="match status" value="1"/>
</dbReference>
<feature type="active site" description="Proton acceptor" evidence="7">
    <location>
        <position position="357"/>
    </location>
</feature>
<feature type="active site" evidence="9">
    <location>
        <position position="323"/>
    </location>
</feature>
<comment type="caution">
    <text evidence="10">The sequence shown here is derived from an EMBL/GenBank/DDBJ whole genome shotgun (WGS) entry which is preliminary data.</text>
</comment>
<dbReference type="OrthoDB" id="9804590at2"/>
<evidence type="ECO:0000256" key="1">
    <source>
        <dbReference type="ARBA" id="ARBA00022603"/>
    </source>
</evidence>
<keyword evidence="4 7" id="KW-0819">tRNA processing</keyword>
<organism evidence="10 11">
    <name type="scientific">Idiomarina ramblicola</name>
    <dbReference type="NCBI Taxonomy" id="263724"/>
    <lineage>
        <taxon>Bacteria</taxon>
        <taxon>Pseudomonadati</taxon>
        <taxon>Pseudomonadota</taxon>
        <taxon>Gammaproteobacteria</taxon>
        <taxon>Alteromonadales</taxon>
        <taxon>Idiomarinaceae</taxon>
        <taxon>Idiomarina</taxon>
    </lineage>
</organism>
<reference evidence="11" key="1">
    <citation type="journal article" date="2018" name="Front. Microbiol.">
        <title>Genome-Based Analysis Reveals the Taxonomy and Diversity of the Family Idiomarinaceae.</title>
        <authorList>
            <person name="Liu Y."/>
            <person name="Lai Q."/>
            <person name="Shao Z."/>
        </authorList>
    </citation>
    <scope>NUCLEOTIDE SEQUENCE [LARGE SCALE GENOMIC DNA]</scope>
    <source>
        <strain evidence="11">R22</strain>
    </source>
</reference>
<comment type="catalytic activity">
    <reaction evidence="6 7">
        <text>uridine(54) in tRNA + S-adenosyl-L-methionine = 5-methyluridine(54) in tRNA + S-adenosyl-L-homocysteine + H(+)</text>
        <dbReference type="Rhea" id="RHEA:42712"/>
        <dbReference type="Rhea" id="RHEA-COMP:10167"/>
        <dbReference type="Rhea" id="RHEA-COMP:10193"/>
        <dbReference type="ChEBI" id="CHEBI:15378"/>
        <dbReference type="ChEBI" id="CHEBI:57856"/>
        <dbReference type="ChEBI" id="CHEBI:59789"/>
        <dbReference type="ChEBI" id="CHEBI:65315"/>
        <dbReference type="ChEBI" id="CHEBI:74447"/>
        <dbReference type="EC" id="2.1.1.35"/>
    </reaction>
</comment>
<keyword evidence="11" id="KW-1185">Reference proteome</keyword>
<dbReference type="CDD" id="cd02440">
    <property type="entry name" value="AdoMet_MTases"/>
    <property type="match status" value="1"/>
</dbReference>
<dbReference type="NCBIfam" id="TIGR02143">
    <property type="entry name" value="trmA_only"/>
    <property type="match status" value="1"/>
</dbReference>
<keyword evidence="1 7" id="KW-0489">Methyltransferase</keyword>
<keyword evidence="3 7" id="KW-0949">S-adenosyl-L-methionine</keyword>
<feature type="binding site" evidence="7">
    <location>
        <position position="222"/>
    </location>
    <ligand>
        <name>S-adenosyl-L-methionine</name>
        <dbReference type="ChEBI" id="CHEBI:59789"/>
    </ligand>
</feature>
<dbReference type="InterPro" id="IPR010280">
    <property type="entry name" value="U5_MeTrfase_fam"/>
</dbReference>
<dbReference type="PANTHER" id="PTHR47790">
    <property type="entry name" value="TRNA/TMRNA (URACIL-C(5))-METHYLTRANSFERASE"/>
    <property type="match status" value="1"/>
</dbReference>
<feature type="binding site" evidence="7 8">
    <location>
        <position position="298"/>
    </location>
    <ligand>
        <name>S-adenosyl-L-methionine</name>
        <dbReference type="ChEBI" id="CHEBI:59789"/>
    </ligand>
</feature>
<evidence type="ECO:0000256" key="4">
    <source>
        <dbReference type="ARBA" id="ARBA00022694"/>
    </source>
</evidence>
<feature type="binding site" evidence="7 8">
    <location>
        <position position="217"/>
    </location>
    <ligand>
        <name>S-adenosyl-L-methionine</name>
        <dbReference type="ChEBI" id="CHEBI:59789"/>
    </ligand>
</feature>
<name>A0A432YUW2_9GAMM</name>
<dbReference type="RefSeq" id="WP_126782935.1">
    <property type="nucleotide sequence ID" value="NZ_PIQC01000008.1"/>
</dbReference>
<evidence type="ECO:0000313" key="10">
    <source>
        <dbReference type="EMBL" id="RUO67106.1"/>
    </source>
</evidence>
<dbReference type="SUPFAM" id="SSF53335">
    <property type="entry name" value="S-adenosyl-L-methionine-dependent methyltransferases"/>
    <property type="match status" value="1"/>
</dbReference>
<evidence type="ECO:0000256" key="6">
    <source>
        <dbReference type="ARBA" id="ARBA00052788"/>
    </source>
</evidence>
<dbReference type="GO" id="GO:0030488">
    <property type="term" value="P:tRNA methylation"/>
    <property type="evidence" value="ECO:0007669"/>
    <property type="project" value="UniProtKB-UniRule"/>
</dbReference>
<dbReference type="GO" id="GO:0005829">
    <property type="term" value="C:cytosol"/>
    <property type="evidence" value="ECO:0007669"/>
    <property type="project" value="TreeGrafter"/>
</dbReference>
<dbReference type="EMBL" id="PIQC01000008">
    <property type="protein sequence ID" value="RUO67106.1"/>
    <property type="molecule type" value="Genomic_DNA"/>
</dbReference>
<gene>
    <name evidence="7" type="primary">trmA</name>
    <name evidence="10" type="ORF">CWI78_11410</name>
</gene>
<proteinExistence type="inferred from homology"/>
<dbReference type="PROSITE" id="PS01231">
    <property type="entry name" value="TRMA_2"/>
    <property type="match status" value="1"/>
</dbReference>
<dbReference type="GO" id="GO:0000049">
    <property type="term" value="F:tRNA binding"/>
    <property type="evidence" value="ECO:0007669"/>
    <property type="project" value="TreeGrafter"/>
</dbReference>
<dbReference type="Gene3D" id="2.40.50.1070">
    <property type="match status" value="1"/>
</dbReference>
<dbReference type="AlphaFoldDB" id="A0A432YUW2"/>
<accession>A0A432YUW2</accession>
<evidence type="ECO:0000256" key="3">
    <source>
        <dbReference type="ARBA" id="ARBA00022691"/>
    </source>
</evidence>
<protein>
    <recommendedName>
        <fullName evidence="7">tRNA/tmRNA (uracil-C(5))-methyltransferase</fullName>
        <ecNumber evidence="7">2.1.1.35</ecNumber>
    </recommendedName>
    <alternativeName>
        <fullName evidence="7">tRNA (uracil(54)-C(5))-methyltransferase</fullName>
    </alternativeName>
    <alternativeName>
        <fullName evidence="7">tRNA(m5U54)-methyltransferase</fullName>
        <shortName evidence="7">RUMT</shortName>
    </alternativeName>
    <alternativeName>
        <fullName evidence="7">tmRNA (uracil(341)-C(5))-methyltransferase</fullName>
    </alternativeName>
</protein>
<dbReference type="Proteomes" id="UP000288058">
    <property type="component" value="Unassembled WGS sequence"/>
</dbReference>
<comment type="similarity">
    <text evidence="7">Belongs to the class I-like SAM-binding methyltransferase superfamily. RNA M5U methyltransferase family. TrmA subfamily.</text>
</comment>
<dbReference type="PROSITE" id="PS51687">
    <property type="entry name" value="SAM_MT_RNA_M5U"/>
    <property type="match status" value="1"/>
</dbReference>
<evidence type="ECO:0000256" key="7">
    <source>
        <dbReference type="HAMAP-Rule" id="MF_01011"/>
    </source>
</evidence>
<keyword evidence="2 7" id="KW-0808">Transferase</keyword>
<dbReference type="EC" id="2.1.1.35" evidence="7"/>
<feature type="binding site" evidence="7 8">
    <location>
        <position position="238"/>
    </location>
    <ligand>
        <name>S-adenosyl-L-methionine</name>
        <dbReference type="ChEBI" id="CHEBI:59789"/>
    </ligand>
</feature>
<dbReference type="InterPro" id="IPR030390">
    <property type="entry name" value="MeTrfase_TrmA_AS"/>
</dbReference>
<dbReference type="GO" id="GO:0030697">
    <property type="term" value="F:tRNA (uracil(54)-C5)-methyltransferase activity, S-adenosyl methionine-dependent"/>
    <property type="evidence" value="ECO:0007669"/>
    <property type="project" value="UniProtKB-UniRule"/>
</dbReference>
<comment type="catalytic activity">
    <reaction evidence="5 7">
        <text>uridine(341) in tmRNA + S-adenosyl-L-methionine = 5-methyluridine(341) in tmRNA + S-adenosyl-L-homocysteine + H(+)</text>
        <dbReference type="Rhea" id="RHEA:43612"/>
        <dbReference type="Rhea" id="RHEA-COMP:10630"/>
        <dbReference type="Rhea" id="RHEA-COMP:10631"/>
        <dbReference type="ChEBI" id="CHEBI:15378"/>
        <dbReference type="ChEBI" id="CHEBI:57856"/>
        <dbReference type="ChEBI" id="CHEBI:59789"/>
        <dbReference type="ChEBI" id="CHEBI:65315"/>
        <dbReference type="ChEBI" id="CHEBI:74447"/>
    </reaction>
</comment>
<dbReference type="InterPro" id="IPR030391">
    <property type="entry name" value="MeTrfase_TrmA_CS"/>
</dbReference>
<feature type="binding site" evidence="7 8">
    <location>
        <position position="189"/>
    </location>
    <ligand>
        <name>S-adenosyl-L-methionine</name>
        <dbReference type="ChEBI" id="CHEBI:59789"/>
    </ligand>
</feature>
<evidence type="ECO:0000256" key="8">
    <source>
        <dbReference type="PROSITE-ProRule" id="PRU01024"/>
    </source>
</evidence>
<dbReference type="FunFam" id="3.40.50.150:FF:000012">
    <property type="entry name" value="tRNA/tmRNA (uracil-C(5))-methyltransferase"/>
    <property type="match status" value="1"/>
</dbReference>
<dbReference type="InterPro" id="IPR011869">
    <property type="entry name" value="TrmA_MeTrfase"/>
</dbReference>
<evidence type="ECO:0000313" key="11">
    <source>
        <dbReference type="Proteomes" id="UP000288058"/>
    </source>
</evidence>
<dbReference type="GO" id="GO:0019843">
    <property type="term" value="F:rRNA binding"/>
    <property type="evidence" value="ECO:0007669"/>
    <property type="project" value="TreeGrafter"/>
</dbReference>
<evidence type="ECO:0000256" key="5">
    <source>
        <dbReference type="ARBA" id="ARBA00051255"/>
    </source>
</evidence>
<dbReference type="Pfam" id="PF05958">
    <property type="entry name" value="tRNA_U5-meth_tr"/>
    <property type="match status" value="1"/>
</dbReference>
<sequence length="366" mass="41887">MTYKRIDTSEYPKQLAQKADRVRQMFRPFDINEVEVFESPASHYRMRAEFRVWHEGNDLYYIMFNPETREKIRMDEFMPGSLLINQLMQELMTLLKPNDILRRKLFQVDFLTTTTGEAIISLLYHRPLDDEWEKEAVTLRESLDAFAKVEVIGRARKQKRVLYKESVTEEVKVDGKSYLSLQTENSFTQPNAIINQKMISWAKRYAGNNSHDLLELYCGNGNFTLPLAENFNRVLATEISKSSVAAARENAALNGITNVTVVRMSAEEFSAALSGELESKRAANADIHSFDCKTVLVDPPRAGLDKDTLKLVSQYQRIIYISCNPTTLTENIEAISSTHKVTAAAMFDQFPYTDHIETGVVLEKQN</sequence>
<dbReference type="PROSITE" id="PS01230">
    <property type="entry name" value="TRMA_1"/>
    <property type="match status" value="1"/>
</dbReference>
<evidence type="ECO:0000256" key="2">
    <source>
        <dbReference type="ARBA" id="ARBA00022679"/>
    </source>
</evidence>
<dbReference type="PANTHER" id="PTHR47790:SF2">
    <property type="entry name" value="TRNA_TMRNA (URACIL-C(5))-METHYLTRANSFERASE"/>
    <property type="match status" value="1"/>
</dbReference>
<feature type="active site" description="Nucleophile" evidence="7 8">
    <location>
        <position position="323"/>
    </location>
</feature>